<name>A0A545TRT9_9PROT</name>
<dbReference type="AlphaFoldDB" id="A0A545TRT9"/>
<sequence>MYELYWAYDTASFGPQAVLEEAGLPHKLIPVDLAAGENYGAAYRAISPLAKVPAMRLPNGAVLYEATAIMFYLCEEHGLDDLMPPPRDPQRALFLRSLFYLSNNVQDTYKRFYYPQRFSTDPFDAPKIKAKAVEALMDCWQPVDAHLNSHGPYHLGDNFSLADIYMTMLVTWFQPVEDLLAAYPAIRSCHEKVCARPAIRVCLTPPRASAPV</sequence>
<dbReference type="InterPro" id="IPR004045">
    <property type="entry name" value="Glutathione_S-Trfase_N"/>
</dbReference>
<dbReference type="GO" id="GO:0016740">
    <property type="term" value="F:transferase activity"/>
    <property type="evidence" value="ECO:0007669"/>
    <property type="project" value="UniProtKB-KW"/>
</dbReference>
<evidence type="ECO:0000259" key="2">
    <source>
        <dbReference type="PROSITE" id="PS50405"/>
    </source>
</evidence>
<dbReference type="InterPro" id="IPR040079">
    <property type="entry name" value="Glutathione_S-Trfase"/>
</dbReference>
<evidence type="ECO:0000259" key="1">
    <source>
        <dbReference type="PROSITE" id="PS50404"/>
    </source>
</evidence>
<dbReference type="InterPro" id="IPR036249">
    <property type="entry name" value="Thioredoxin-like_sf"/>
</dbReference>
<dbReference type="Gene3D" id="1.20.1050.10">
    <property type="match status" value="1"/>
</dbReference>
<reference evidence="3 4" key="1">
    <citation type="submission" date="2019-06" db="EMBL/GenBank/DDBJ databases">
        <title>Whole genome sequence for Rhodospirillaceae sp. R148.</title>
        <authorList>
            <person name="Wang G."/>
        </authorList>
    </citation>
    <scope>NUCLEOTIDE SEQUENCE [LARGE SCALE GENOMIC DNA]</scope>
    <source>
        <strain evidence="3 4">R148</strain>
    </source>
</reference>
<dbReference type="EMBL" id="VHSH01000004">
    <property type="protein sequence ID" value="TQV79932.1"/>
    <property type="molecule type" value="Genomic_DNA"/>
</dbReference>
<dbReference type="PROSITE" id="PS50404">
    <property type="entry name" value="GST_NTER"/>
    <property type="match status" value="1"/>
</dbReference>
<comment type="caution">
    <text evidence="3">The sequence shown here is derived from an EMBL/GenBank/DDBJ whole genome shotgun (WGS) entry which is preliminary data.</text>
</comment>
<dbReference type="CDD" id="cd03057">
    <property type="entry name" value="GST_N_Beta"/>
    <property type="match status" value="1"/>
</dbReference>
<dbReference type="Pfam" id="PF14497">
    <property type="entry name" value="GST_C_3"/>
    <property type="match status" value="1"/>
</dbReference>
<dbReference type="InterPro" id="IPR010987">
    <property type="entry name" value="Glutathione-S-Trfase_C-like"/>
</dbReference>
<accession>A0A545TRT9</accession>
<dbReference type="PANTHER" id="PTHR44051:SF8">
    <property type="entry name" value="GLUTATHIONE S-TRANSFERASE GSTA"/>
    <property type="match status" value="1"/>
</dbReference>
<feature type="domain" description="GST C-terminal" evidence="2">
    <location>
        <begin position="87"/>
        <end position="212"/>
    </location>
</feature>
<evidence type="ECO:0000313" key="4">
    <source>
        <dbReference type="Proteomes" id="UP000315252"/>
    </source>
</evidence>
<dbReference type="Gene3D" id="3.40.30.10">
    <property type="entry name" value="Glutaredoxin"/>
    <property type="match status" value="1"/>
</dbReference>
<dbReference type="PANTHER" id="PTHR44051">
    <property type="entry name" value="GLUTATHIONE S-TRANSFERASE-RELATED"/>
    <property type="match status" value="1"/>
</dbReference>
<dbReference type="PROSITE" id="PS50405">
    <property type="entry name" value="GST_CTER"/>
    <property type="match status" value="1"/>
</dbReference>
<keyword evidence="4" id="KW-1185">Reference proteome</keyword>
<gene>
    <name evidence="3" type="ORF">FKG95_14760</name>
</gene>
<keyword evidence="3" id="KW-0808">Transferase</keyword>
<dbReference type="Proteomes" id="UP000315252">
    <property type="component" value="Unassembled WGS sequence"/>
</dbReference>
<dbReference type="Pfam" id="PF13409">
    <property type="entry name" value="GST_N_2"/>
    <property type="match status" value="1"/>
</dbReference>
<dbReference type="CDD" id="cd03188">
    <property type="entry name" value="GST_C_Beta"/>
    <property type="match status" value="1"/>
</dbReference>
<dbReference type="InterPro" id="IPR036282">
    <property type="entry name" value="Glutathione-S-Trfase_C_sf"/>
</dbReference>
<dbReference type="SUPFAM" id="SSF47616">
    <property type="entry name" value="GST C-terminal domain-like"/>
    <property type="match status" value="1"/>
</dbReference>
<dbReference type="RefSeq" id="WP_142897112.1">
    <property type="nucleotide sequence ID" value="NZ_ML660055.1"/>
</dbReference>
<proteinExistence type="predicted"/>
<dbReference type="InterPro" id="IPR004046">
    <property type="entry name" value="GST_C"/>
</dbReference>
<dbReference type="SFLD" id="SFLDG00358">
    <property type="entry name" value="Main_(cytGST)"/>
    <property type="match status" value="1"/>
</dbReference>
<evidence type="ECO:0000313" key="3">
    <source>
        <dbReference type="EMBL" id="TQV79932.1"/>
    </source>
</evidence>
<protein>
    <submittedName>
        <fullName evidence="3">Glutathione S-transferase family protein</fullName>
    </submittedName>
</protein>
<organism evidence="3 4">
    <name type="scientific">Denitrobaculum tricleocarpae</name>
    <dbReference type="NCBI Taxonomy" id="2591009"/>
    <lineage>
        <taxon>Bacteria</taxon>
        <taxon>Pseudomonadati</taxon>
        <taxon>Pseudomonadota</taxon>
        <taxon>Alphaproteobacteria</taxon>
        <taxon>Rhodospirillales</taxon>
        <taxon>Rhodospirillaceae</taxon>
        <taxon>Denitrobaculum</taxon>
    </lineage>
</organism>
<dbReference type="OrthoDB" id="7583243at2"/>
<dbReference type="SFLD" id="SFLDS00019">
    <property type="entry name" value="Glutathione_Transferase_(cytos"/>
    <property type="match status" value="1"/>
</dbReference>
<dbReference type="SUPFAM" id="SSF52833">
    <property type="entry name" value="Thioredoxin-like"/>
    <property type="match status" value="1"/>
</dbReference>
<feature type="domain" description="GST N-terminal" evidence="1">
    <location>
        <begin position="1"/>
        <end position="81"/>
    </location>
</feature>